<dbReference type="PANTHER" id="PTHR42903:SF1">
    <property type="entry name" value="INNER MEMBRANE PROTEIN YCCF"/>
    <property type="match status" value="1"/>
</dbReference>
<gene>
    <name evidence="3" type="ORF">C8N28_2533</name>
</gene>
<dbReference type="NCBIfam" id="NF008740">
    <property type="entry name" value="PRK11770.1-2"/>
    <property type="match status" value="1"/>
</dbReference>
<sequence>MNLIGNIIWIIFGGFFVFLEYLVGGLILCLTIIGIPFGIQCFKLAFVALAPFGMEFQSSERPTGCVSTILNIIWIFCGGIWIALTHLLFGILLCITIIGIPFGMQHFKLMGLAFTPFGQEYSRK</sequence>
<reference evidence="3 4" key="1">
    <citation type="submission" date="2019-03" db="EMBL/GenBank/DDBJ databases">
        <title>Genomic Encyclopedia of Archaeal and Bacterial Type Strains, Phase II (KMG-II): from individual species to whole genera.</title>
        <authorList>
            <person name="Goeker M."/>
        </authorList>
    </citation>
    <scope>NUCLEOTIDE SEQUENCE [LARGE SCALE GENOMIC DNA]</scope>
    <source>
        <strain evidence="3 4">DSM 22554</strain>
    </source>
</reference>
<feature type="transmembrane region" description="Helical" evidence="1">
    <location>
        <begin position="6"/>
        <end position="23"/>
    </location>
</feature>
<evidence type="ECO:0000313" key="4">
    <source>
        <dbReference type="Proteomes" id="UP000294616"/>
    </source>
</evidence>
<keyword evidence="1" id="KW-1133">Transmembrane helix</keyword>
<dbReference type="AlphaFoldDB" id="A0A4R1LU45"/>
<feature type="transmembrane region" description="Helical" evidence="1">
    <location>
        <begin position="72"/>
        <end position="100"/>
    </location>
</feature>
<dbReference type="GO" id="GO:0005886">
    <property type="term" value="C:plasma membrane"/>
    <property type="evidence" value="ECO:0007669"/>
    <property type="project" value="TreeGrafter"/>
</dbReference>
<accession>A0A4R1LU45</accession>
<feature type="domain" description="Inner membrane component" evidence="2">
    <location>
        <begin position="69"/>
        <end position="119"/>
    </location>
</feature>
<organism evidence="3 4">
    <name type="scientific">Albibacterium bauzanense</name>
    <dbReference type="NCBI Taxonomy" id="653929"/>
    <lineage>
        <taxon>Bacteria</taxon>
        <taxon>Pseudomonadati</taxon>
        <taxon>Bacteroidota</taxon>
        <taxon>Sphingobacteriia</taxon>
        <taxon>Sphingobacteriales</taxon>
        <taxon>Sphingobacteriaceae</taxon>
        <taxon>Albibacterium</taxon>
    </lineage>
</organism>
<dbReference type="InterPro" id="IPR031308">
    <property type="entry name" value="UCP028777"/>
</dbReference>
<keyword evidence="1" id="KW-0812">Transmembrane</keyword>
<comment type="caution">
    <text evidence="3">The sequence shown here is derived from an EMBL/GenBank/DDBJ whole genome shotgun (WGS) entry which is preliminary data.</text>
</comment>
<keyword evidence="4" id="KW-1185">Reference proteome</keyword>
<name>A0A4R1LU45_9SPHI</name>
<evidence type="ECO:0000259" key="2">
    <source>
        <dbReference type="Pfam" id="PF03733"/>
    </source>
</evidence>
<feature type="domain" description="Inner membrane component" evidence="2">
    <location>
        <begin position="4"/>
        <end position="53"/>
    </location>
</feature>
<dbReference type="Proteomes" id="UP000294616">
    <property type="component" value="Unassembled WGS sequence"/>
</dbReference>
<protein>
    <submittedName>
        <fullName evidence="3">Uncharacterized membrane protein YccF (DUF307 family)</fullName>
    </submittedName>
</protein>
<keyword evidence="1" id="KW-0472">Membrane</keyword>
<dbReference type="Pfam" id="PF03733">
    <property type="entry name" value="YccF"/>
    <property type="match status" value="2"/>
</dbReference>
<dbReference type="InterPro" id="IPR005185">
    <property type="entry name" value="YccF"/>
</dbReference>
<evidence type="ECO:0000313" key="3">
    <source>
        <dbReference type="EMBL" id="TCK80779.1"/>
    </source>
</evidence>
<dbReference type="InterPro" id="IPR052937">
    <property type="entry name" value="Inner_membrane_protein"/>
</dbReference>
<dbReference type="PIRSF" id="PIRSF028777">
    <property type="entry name" value="UCP028777"/>
    <property type="match status" value="1"/>
</dbReference>
<dbReference type="EMBL" id="SMGO01000003">
    <property type="protein sequence ID" value="TCK80779.1"/>
    <property type="molecule type" value="Genomic_DNA"/>
</dbReference>
<dbReference type="PANTHER" id="PTHR42903">
    <property type="entry name" value="INNER MEMBRANE PROTEIN YCCF"/>
    <property type="match status" value="1"/>
</dbReference>
<evidence type="ECO:0000256" key="1">
    <source>
        <dbReference type="SAM" id="Phobius"/>
    </source>
</evidence>
<dbReference type="OrthoDB" id="9790567at2"/>
<proteinExistence type="predicted"/>
<dbReference type="RefSeq" id="WP_132225417.1">
    <property type="nucleotide sequence ID" value="NZ_SMGO01000003.1"/>
</dbReference>